<keyword evidence="1" id="KW-0812">Transmembrane</keyword>
<proteinExistence type="predicted"/>
<dbReference type="Proteomes" id="UP000294963">
    <property type="component" value="Unassembled WGS sequence"/>
</dbReference>
<dbReference type="InterPro" id="IPR021834">
    <property type="entry name" value="DUF3426"/>
</dbReference>
<gene>
    <name evidence="2" type="ORF">EC844_11061</name>
</gene>
<dbReference type="AlphaFoldDB" id="A0A4R1XWU2"/>
<evidence type="ECO:0000313" key="2">
    <source>
        <dbReference type="EMBL" id="TCM67020.1"/>
    </source>
</evidence>
<evidence type="ECO:0000313" key="3">
    <source>
        <dbReference type="Proteomes" id="UP000294963"/>
    </source>
</evidence>
<name>A0A4R1XWU2_ACICA</name>
<protein>
    <submittedName>
        <fullName evidence="2">Putative Zn finger-like uncharacterized protein</fullName>
    </submittedName>
</protein>
<evidence type="ECO:0000256" key="1">
    <source>
        <dbReference type="SAM" id="Phobius"/>
    </source>
</evidence>
<keyword evidence="3" id="KW-1185">Reference proteome</keyword>
<dbReference type="Pfam" id="PF11906">
    <property type="entry name" value="DUF3426"/>
    <property type="match status" value="1"/>
</dbReference>
<organism evidence="2 3">
    <name type="scientific">Acinetobacter calcoaceticus</name>
    <dbReference type="NCBI Taxonomy" id="471"/>
    <lineage>
        <taxon>Bacteria</taxon>
        <taxon>Pseudomonadati</taxon>
        <taxon>Pseudomonadota</taxon>
        <taxon>Gammaproteobacteria</taxon>
        <taxon>Moraxellales</taxon>
        <taxon>Moraxellaceae</taxon>
        <taxon>Acinetobacter</taxon>
        <taxon>Acinetobacter calcoaceticus/baumannii complex</taxon>
    </lineage>
</organism>
<keyword evidence="1" id="KW-1133">Transmembrane helix</keyword>
<reference evidence="2 3" key="1">
    <citation type="submission" date="2019-03" db="EMBL/GenBank/DDBJ databases">
        <title>Genomic analyses of the natural microbiome of Caenorhabditis elegans.</title>
        <authorList>
            <person name="Samuel B."/>
        </authorList>
    </citation>
    <scope>NUCLEOTIDE SEQUENCE [LARGE SCALE GENOMIC DNA]</scope>
    <source>
        <strain evidence="2 3">JUb89</strain>
    </source>
</reference>
<dbReference type="EMBL" id="SLVJ01000010">
    <property type="protein sequence ID" value="TCM67020.1"/>
    <property type="molecule type" value="Genomic_DNA"/>
</dbReference>
<feature type="transmembrane region" description="Helical" evidence="1">
    <location>
        <begin position="138"/>
        <end position="159"/>
    </location>
</feature>
<dbReference type="NCBIfam" id="TIGR02098">
    <property type="entry name" value="MJ0042_CXXC"/>
    <property type="match status" value="1"/>
</dbReference>
<dbReference type="OrthoDB" id="5294582at2"/>
<comment type="caution">
    <text evidence="2">The sequence shown here is derived from an EMBL/GenBank/DDBJ whole genome shotgun (WGS) entry which is preliminary data.</text>
</comment>
<accession>A0A4R1XWU2</accession>
<sequence length="287" mass="33544">MSDKQTRCPTCLSIYKVTVPQLTVAQGWVCCPKCSVQFNALLHLLTPLKAAESEEPLEAEHHPRSFLKLFETSSDNAEQHVLDIFQRKAKHSNLDLRSYLNHLNYYHHNPIYYFPALNLAKSSANSAERKRPRHFSYYLIWGLVNTALVLLFVFQFLWFNPSLLDRSALLNHWFNKSCDILHCETVDQRYQQIMIENLYIEAKNTEQTSFTGVLINHYSKSLKLPKLHLSFQKNGQRYTRIISASEYLIDSLNGISRIPTHQPYHFRFTLTEPYNPSSQFKIQIIHP</sequence>
<dbReference type="InterPro" id="IPR011723">
    <property type="entry name" value="Znf/thioredoxin_put"/>
</dbReference>
<keyword evidence="1" id="KW-0472">Membrane</keyword>